<dbReference type="EMBL" id="MZMZ02002901">
    <property type="protein sequence ID" value="RQM23675.1"/>
    <property type="molecule type" value="Genomic_DNA"/>
</dbReference>
<accession>A0A3R7XV74</accession>
<name>A0A3R7XV74_APHAT</name>
<dbReference type="Proteomes" id="UP000284702">
    <property type="component" value="Unassembled WGS sequence"/>
</dbReference>
<comment type="caution">
    <text evidence="4">The sequence shown here is derived from an EMBL/GenBank/DDBJ whole genome shotgun (WGS) entry which is preliminary data.</text>
</comment>
<keyword evidence="1" id="KW-1133">Transmembrane helix</keyword>
<dbReference type="GO" id="GO:0003729">
    <property type="term" value="F:mRNA binding"/>
    <property type="evidence" value="ECO:0007669"/>
    <property type="project" value="TreeGrafter"/>
</dbReference>
<reference evidence="4" key="1">
    <citation type="submission" date="2018-07" db="EMBL/GenBank/DDBJ databases">
        <title>Annotation of Aphanomyces astaci genome assembly.</title>
        <authorList>
            <person name="Studholme D.J."/>
        </authorList>
    </citation>
    <scope>NUCLEOTIDE SEQUENCE [LARGE SCALE GENOMIC DNA]</scope>
    <source>
        <strain evidence="4">Pc</strain>
    </source>
</reference>
<sequence length="1369" mass="151667">MAVSPSLVEHFSKPSSLVHMLFYRESALDVLLLLEQYQFDVYAVKRCLTEIARHLRDTPTSVKDLHVHNFVPRLCSCLQPYTTNFTIISCLCLLLRRLFSLERSGVAHGTILSAASYAFSRVVEANQIEMVQSGVLDMLCVAMQTNNQLSSVYIGAAQTVANLVYKNAGTADRALKSDLPQLFSMGLHSFFKDAAVVTALAQVLFQLHVASPQPAKDVFCAKEMPFHLVTIFEDVITAVSQRRSGGGGASSAAFLSFVSAVIFSHVAIMTNVTTSSTCGIVTHPARVQMLMKASVHTFAVSSLTQFPKVIPVWTEAKEDCMWLVYYLCFIAPMHSLLVKYLESRGKRISSGQVMAWIAAFTLFSMFLPLVNTPHHFVYCSYVLRLSVDASSLKAPIDFWAYVSRYGDAYSWAQVYAALKQRYVDGKLSPEEWTQVDAAYDILYDPHVRRAHDGWGPDFQVQLQKDMLFNVALFYMLWAVGVIFPASLLGYTSYKRLLFVDMLKHRHDCLSLALRTNEETKLKLRELSVAATAAADNQIGAESKYHHRSGDDDALELRRRVISLGDSVNVNDSQAVRDVLTRCGDWLGEQLMFQAQEIAALVVTCAGRLSAKTEWYGMLTTLLNEKNAVFGKKVVELALQTIQADLAWWATDDAAATSPPKPAGEVPVQFLRIKSLVRFIGNLTTTKMILAPDMVALLATFQSMCTPISHDQNTTARSVQTANAVKDFFAHLVLDTVLHCGHTLVVAAADPLDALLAQSDAYIASRDVQDDSNRLVPGNTWLLQRIRLNLLVDPEDKDHLHAYAKTLDPLNVVWNAVQSLVTAAKQAPPAPPSADAADTSTLFHSQWKIQSLLYPLLNFVPVVRKTESAPLPSVVSFDLFPSPTQFASKVPPYAAVYRILDGDSGPIGSAIGNMHLPSYVIARSYFEDIVDSFRPNPAEAAKQLLATCRALNGRWNLQAEYILVESLLVAVVSAPPCANMVGYGGAVLFHLLKHESKTIQSAFAILVELLFRRIPLMHMHAVDAFVKLFALFLSNFEYKWPWTHWNYVLDAQADDAQRLFVSAVIERCVRLSYRQHMQSVLPETFHMLLPPVPVHVIRFRQAESSADDDSSDAATGVLRSQYEQVFGKIKAREEAAAVQAWIDDTSAAHDGAPHVVLEMVVAAILDAGSATFTHFRTLLDKYVGVLVAAIDADVERQVVVIAAVSSVWEQSPQHVILILSILLRHHVLTPVAVVTWLFGADAVQQYSWPYVWEILDNTVRYALETQAAKSTPNAVDDAWAGSVEDLFVAVFEGLSRVIAAHKAQCDKDGTTFKDNWYASTLARMQSVGRDFRVALDPLLEGLATSVFAAQHAEHDVRVVFANLQASFQRV</sequence>
<dbReference type="InterPro" id="IPR015174">
    <property type="entry name" value="MIF4G-like_typ-2"/>
</dbReference>
<feature type="transmembrane region" description="Helical" evidence="1">
    <location>
        <begin position="471"/>
        <end position="493"/>
    </location>
</feature>
<dbReference type="GO" id="GO:0000184">
    <property type="term" value="P:nuclear-transcribed mRNA catabolic process, nonsense-mediated decay"/>
    <property type="evidence" value="ECO:0007669"/>
    <property type="project" value="TreeGrafter"/>
</dbReference>
<proteinExistence type="predicted"/>
<keyword evidence="1" id="KW-0472">Membrane</keyword>
<keyword evidence="1" id="KW-0812">Transmembrane</keyword>
<dbReference type="PANTHER" id="PTHR12412:SF2">
    <property type="entry name" value="NUCLEAR CAP-BINDING PROTEIN SUBUNIT 1"/>
    <property type="match status" value="1"/>
</dbReference>
<protein>
    <submittedName>
        <fullName evidence="4">Uncharacterized protein</fullName>
    </submittedName>
</protein>
<dbReference type="InterPro" id="IPR016024">
    <property type="entry name" value="ARM-type_fold"/>
</dbReference>
<evidence type="ECO:0000259" key="3">
    <source>
        <dbReference type="Pfam" id="PF09090"/>
    </source>
</evidence>
<evidence type="ECO:0000259" key="2">
    <source>
        <dbReference type="Pfam" id="PF09088"/>
    </source>
</evidence>
<dbReference type="GO" id="GO:0005634">
    <property type="term" value="C:nucleus"/>
    <property type="evidence" value="ECO:0007669"/>
    <property type="project" value="TreeGrafter"/>
</dbReference>
<evidence type="ECO:0000313" key="4">
    <source>
        <dbReference type="EMBL" id="RQM23675.1"/>
    </source>
</evidence>
<dbReference type="Gene3D" id="1.25.10.10">
    <property type="entry name" value="Leucine-rich Repeat Variant"/>
    <property type="match status" value="1"/>
</dbReference>
<dbReference type="GO" id="GO:0005846">
    <property type="term" value="C:nuclear cap binding complex"/>
    <property type="evidence" value="ECO:0007669"/>
    <property type="project" value="InterPro"/>
</dbReference>
<evidence type="ECO:0000313" key="5">
    <source>
        <dbReference type="Proteomes" id="UP000284702"/>
    </source>
</evidence>
<dbReference type="Pfam" id="PF09088">
    <property type="entry name" value="MIF4G_like"/>
    <property type="match status" value="1"/>
</dbReference>
<dbReference type="InterPro" id="IPR027159">
    <property type="entry name" value="CBP80"/>
</dbReference>
<dbReference type="VEuPathDB" id="FungiDB:H257_05716"/>
<gene>
    <name evidence="4" type="ORF">B5M09_008059</name>
</gene>
<dbReference type="SUPFAM" id="SSF48371">
    <property type="entry name" value="ARM repeat"/>
    <property type="match status" value="4"/>
</dbReference>
<dbReference type="Gene3D" id="1.25.40.180">
    <property type="match status" value="3"/>
</dbReference>
<dbReference type="InterPro" id="IPR011989">
    <property type="entry name" value="ARM-like"/>
</dbReference>
<feature type="domain" description="MIF4G-like type 1" evidence="2">
    <location>
        <begin position="953"/>
        <end position="1082"/>
    </location>
</feature>
<feature type="domain" description="MIF4G-like type 2" evidence="3">
    <location>
        <begin position="1123"/>
        <end position="1326"/>
    </location>
</feature>
<dbReference type="InterPro" id="IPR015172">
    <property type="entry name" value="MIF4G-like_typ-1"/>
</dbReference>
<dbReference type="GO" id="GO:0006406">
    <property type="term" value="P:mRNA export from nucleus"/>
    <property type="evidence" value="ECO:0007669"/>
    <property type="project" value="InterPro"/>
</dbReference>
<dbReference type="VEuPathDB" id="FungiDB:H257_05718"/>
<dbReference type="Pfam" id="PF09090">
    <property type="entry name" value="MIF4G_like_2"/>
    <property type="match status" value="1"/>
</dbReference>
<organism evidence="4 5">
    <name type="scientific">Aphanomyces astaci</name>
    <name type="common">Crayfish plague agent</name>
    <dbReference type="NCBI Taxonomy" id="112090"/>
    <lineage>
        <taxon>Eukaryota</taxon>
        <taxon>Sar</taxon>
        <taxon>Stramenopiles</taxon>
        <taxon>Oomycota</taxon>
        <taxon>Saprolegniomycetes</taxon>
        <taxon>Saprolegniales</taxon>
        <taxon>Verrucalvaceae</taxon>
        <taxon>Aphanomyces</taxon>
    </lineage>
</organism>
<dbReference type="PANTHER" id="PTHR12412">
    <property type="entry name" value="CAP BINDING PROTEIN"/>
    <property type="match status" value="1"/>
</dbReference>
<dbReference type="GO" id="GO:0000339">
    <property type="term" value="F:RNA cap binding"/>
    <property type="evidence" value="ECO:0007669"/>
    <property type="project" value="InterPro"/>
</dbReference>
<feature type="transmembrane region" description="Helical" evidence="1">
    <location>
        <begin position="322"/>
        <end position="341"/>
    </location>
</feature>
<evidence type="ECO:0000256" key="1">
    <source>
        <dbReference type="SAM" id="Phobius"/>
    </source>
</evidence>
<keyword evidence="5" id="KW-1185">Reference proteome</keyword>
<feature type="transmembrane region" description="Helical" evidence="1">
    <location>
        <begin position="353"/>
        <end position="370"/>
    </location>
</feature>